<protein>
    <submittedName>
        <fullName evidence="2">Uncharacterized protein LOC142163036</fullName>
    </submittedName>
</protein>
<evidence type="ECO:0000313" key="1">
    <source>
        <dbReference type="Proteomes" id="UP000790787"/>
    </source>
</evidence>
<accession>A0AC58RUI6</accession>
<name>A0AC58RUI6_TOBAC</name>
<evidence type="ECO:0000313" key="2">
    <source>
        <dbReference type="RefSeq" id="XP_075076387.1"/>
    </source>
</evidence>
<organism evidence="1 2">
    <name type="scientific">Nicotiana tabacum</name>
    <name type="common">Common tobacco</name>
    <dbReference type="NCBI Taxonomy" id="4097"/>
    <lineage>
        <taxon>Eukaryota</taxon>
        <taxon>Viridiplantae</taxon>
        <taxon>Streptophyta</taxon>
        <taxon>Embryophyta</taxon>
        <taxon>Tracheophyta</taxon>
        <taxon>Spermatophyta</taxon>
        <taxon>Magnoliopsida</taxon>
        <taxon>eudicotyledons</taxon>
        <taxon>Gunneridae</taxon>
        <taxon>Pentapetalae</taxon>
        <taxon>asterids</taxon>
        <taxon>lamiids</taxon>
        <taxon>Solanales</taxon>
        <taxon>Solanaceae</taxon>
        <taxon>Nicotianoideae</taxon>
        <taxon>Nicotianeae</taxon>
        <taxon>Nicotiana</taxon>
    </lineage>
</organism>
<reference evidence="1" key="1">
    <citation type="journal article" date="2014" name="Nat. Commun.">
        <title>The tobacco genome sequence and its comparison with those of tomato and potato.</title>
        <authorList>
            <person name="Sierro N."/>
            <person name="Battey J.N."/>
            <person name="Ouadi S."/>
            <person name="Bakaher N."/>
            <person name="Bovet L."/>
            <person name="Willig A."/>
            <person name="Goepfert S."/>
            <person name="Peitsch M.C."/>
            <person name="Ivanov N.V."/>
        </authorList>
    </citation>
    <scope>NUCLEOTIDE SEQUENCE [LARGE SCALE GENOMIC DNA]</scope>
</reference>
<sequence>MWVLHQKLKRVSKRLSTWSKKAFRDIYEEPRKLEKQINDLEEALVVSNAPEHRVELNKAKAKYVYYIKIQDQVLRQKAKAKWLEDGDKHTTYFHSVIKGRRRRLCLRRIQDDNGQWREGGTEIAETTVEDFQHIFNHGEDLGDFSALECVLPRISKEDNEMLVATPTAEEIKDSVFSIDPSSAPGSNGLSALSYQSCWNTIACDVNNVVISLFNSAAIPRFFTHMSCVTAKSGLSVKVIRLETH</sequence>
<proteinExistence type="predicted"/>
<reference evidence="2" key="2">
    <citation type="submission" date="2025-08" db="UniProtKB">
        <authorList>
            <consortium name="RefSeq"/>
        </authorList>
    </citation>
    <scope>IDENTIFICATION</scope>
    <source>
        <tissue evidence="2">Leaf</tissue>
    </source>
</reference>
<keyword evidence="1" id="KW-1185">Reference proteome</keyword>
<gene>
    <name evidence="2" type="primary">LOC142163036</name>
</gene>
<dbReference type="Proteomes" id="UP000790787">
    <property type="component" value="Chromosome 8"/>
</dbReference>
<dbReference type="RefSeq" id="XP_075076387.1">
    <property type="nucleotide sequence ID" value="XM_075220286.1"/>
</dbReference>